<evidence type="ECO:0000259" key="19">
    <source>
        <dbReference type="PROSITE" id="PS51184"/>
    </source>
</evidence>
<feature type="domain" description="PHD-type" evidence="18">
    <location>
        <begin position="12"/>
        <end position="68"/>
    </location>
</feature>
<keyword evidence="11" id="KW-0805">Transcription regulation</keyword>
<dbReference type="GO" id="GO:0008270">
    <property type="term" value="F:zinc ion binding"/>
    <property type="evidence" value="ECO:0007669"/>
    <property type="project" value="UniProtKB-KW"/>
</dbReference>
<evidence type="ECO:0000256" key="11">
    <source>
        <dbReference type="ARBA" id="ARBA00023015"/>
    </source>
</evidence>
<dbReference type="Proteomes" id="UP001151518">
    <property type="component" value="Unassembled WGS sequence"/>
</dbReference>
<dbReference type="InterPro" id="IPR041667">
    <property type="entry name" value="Cupin_8"/>
</dbReference>
<feature type="compositionally biased region" description="Acidic residues" evidence="17">
    <location>
        <begin position="624"/>
        <end position="637"/>
    </location>
</feature>
<evidence type="ECO:0000256" key="9">
    <source>
        <dbReference type="ARBA" id="ARBA00023002"/>
    </source>
</evidence>
<evidence type="ECO:0000313" key="21">
    <source>
        <dbReference type="Proteomes" id="UP001151518"/>
    </source>
</evidence>
<dbReference type="SUPFAM" id="SSF51197">
    <property type="entry name" value="Clavaminate synthase-like"/>
    <property type="match status" value="1"/>
</dbReference>
<evidence type="ECO:0000256" key="10">
    <source>
        <dbReference type="ARBA" id="ARBA00023004"/>
    </source>
</evidence>
<dbReference type="InterPro" id="IPR011011">
    <property type="entry name" value="Znf_FYVE_PHD"/>
</dbReference>
<organism evidence="20 21">
    <name type="scientific">Coemansia spiralis</name>
    <dbReference type="NCBI Taxonomy" id="417178"/>
    <lineage>
        <taxon>Eukaryota</taxon>
        <taxon>Fungi</taxon>
        <taxon>Fungi incertae sedis</taxon>
        <taxon>Zoopagomycota</taxon>
        <taxon>Kickxellomycotina</taxon>
        <taxon>Kickxellomycetes</taxon>
        <taxon>Kickxellales</taxon>
        <taxon>Kickxellaceae</taxon>
        <taxon>Coemansia</taxon>
    </lineage>
</organism>
<dbReference type="SMART" id="SM00558">
    <property type="entry name" value="JmjC"/>
    <property type="match status" value="1"/>
</dbReference>
<evidence type="ECO:0000256" key="5">
    <source>
        <dbReference type="ARBA" id="ARBA00015153"/>
    </source>
</evidence>
<dbReference type="PROSITE" id="PS01359">
    <property type="entry name" value="ZF_PHD_1"/>
    <property type="match status" value="1"/>
</dbReference>
<sequence length="692" mass="77443">MSSPDASDSEEPQECPLCREDAPIDIPAYETWLQCDVCEEWYHGVCVGISASECERIDKYHCKKCVEKHGPSSYKGPTLRRSGRSHQSVDYTRLNEGQPATFNQYLLRLDAHEFDEDDFEHLDNGHTVTADWIRHRDTNDPFIVETPAGLDMEMPDSKTTVGDIAKVIGEDVPVSVMDVLTQEELGDWTLGDWARYYSSCDRQRVLNVISLEVSDTELGAQIQRPRVVDELDLVEKFWPESKRKPNRYPLVKTYCLMGVANAYTDFHIDFSATWVYYHVLSGEKVFYLVPPTPTNMRKFETWSKSPEQAVSLFAENVKQCFEVRVKPGNTLFIPAGWIHAVFTPVDTLVIGGNFLVMQSLNTHIGVYKLEARTRVPVRYRFPFFLKLCRYTAELLSRKWLKMGAHAKARWTVDGLEGAFVLASFLEDRLNSDECDSETAKMLGDRQALGKHVATLIEIVGAELKSRMTPEEWVNREPQLREGCHFRWIRPGVPQHVSLLLAARPRRNRAAGAVESTDKSMTKFRKRMAQRADPARLPRPKLVRGRLSSSTPDTGGEGDGASRYSDGEGMLAVLGTGKVGASTRKGKGSSSRNVGSDSSSDGMTTDSNGGSDVSDSDEGVSGQSNDEDASGLSTDEDSFIVSDSDGNTKKPKRRKDTNVQSISLKRSSGNAKTVSKRPKTAHMHIAERFKIKF</sequence>
<name>A0A9W8G3G0_9FUNG</name>
<keyword evidence="8" id="KW-0862">Zinc</keyword>
<proteinExistence type="inferred from homology"/>
<dbReference type="InterPro" id="IPR050690">
    <property type="entry name" value="JHDM1_Histone_Demethylase"/>
</dbReference>
<dbReference type="SUPFAM" id="SSF57903">
    <property type="entry name" value="FYVE/PHD zinc finger"/>
    <property type="match status" value="1"/>
</dbReference>
<dbReference type="Pfam" id="PF00628">
    <property type="entry name" value="PHD"/>
    <property type="match status" value="1"/>
</dbReference>
<keyword evidence="13" id="KW-0539">Nucleus</keyword>
<dbReference type="EC" id="1.14.11.27" evidence="4"/>
<feature type="domain" description="JmjC" evidence="19">
    <location>
        <begin position="213"/>
        <end position="371"/>
    </location>
</feature>
<dbReference type="SMART" id="SM00249">
    <property type="entry name" value="PHD"/>
    <property type="match status" value="1"/>
</dbReference>
<dbReference type="Gene3D" id="2.60.120.650">
    <property type="entry name" value="Cupin"/>
    <property type="match status" value="1"/>
</dbReference>
<dbReference type="OrthoDB" id="5876800at2759"/>
<evidence type="ECO:0000256" key="15">
    <source>
        <dbReference type="ARBA" id="ARBA00047915"/>
    </source>
</evidence>
<comment type="similarity">
    <text evidence="3">Belongs to the JHDM1 histone demethylase family.</text>
</comment>
<accession>A0A9W8G3G0</accession>
<feature type="compositionally biased region" description="Polar residues" evidence="17">
    <location>
        <begin position="657"/>
        <end position="672"/>
    </location>
</feature>
<protein>
    <recommendedName>
        <fullName evidence="5">JmjC domain-containing histone demethylation protein 1</fullName>
        <ecNumber evidence="4">1.14.11.27</ecNumber>
    </recommendedName>
    <alternativeName>
        <fullName evidence="14">[Histone-H3]-lysine-36 demethylase 1</fullName>
    </alternativeName>
</protein>
<dbReference type="Pfam" id="PF13621">
    <property type="entry name" value="Cupin_8"/>
    <property type="match status" value="1"/>
</dbReference>
<evidence type="ECO:0000256" key="13">
    <source>
        <dbReference type="ARBA" id="ARBA00023242"/>
    </source>
</evidence>
<keyword evidence="6" id="KW-0479">Metal-binding</keyword>
<keyword evidence="12" id="KW-0804">Transcription</keyword>
<gene>
    <name evidence="20" type="primary">JHD1</name>
    <name evidence="20" type="ORF">GGI25_004805</name>
</gene>
<feature type="compositionally biased region" description="Low complexity" evidence="17">
    <location>
        <begin position="587"/>
        <end position="623"/>
    </location>
</feature>
<evidence type="ECO:0000256" key="6">
    <source>
        <dbReference type="ARBA" id="ARBA00022723"/>
    </source>
</evidence>
<evidence type="ECO:0000256" key="8">
    <source>
        <dbReference type="ARBA" id="ARBA00022833"/>
    </source>
</evidence>
<dbReference type="InterPro" id="IPR001965">
    <property type="entry name" value="Znf_PHD"/>
</dbReference>
<evidence type="ECO:0000256" key="2">
    <source>
        <dbReference type="ARBA" id="ARBA00004123"/>
    </source>
</evidence>
<dbReference type="PROSITE" id="PS50016">
    <property type="entry name" value="ZF_PHD_2"/>
    <property type="match status" value="1"/>
</dbReference>
<keyword evidence="10" id="KW-0408">Iron</keyword>
<keyword evidence="9 20" id="KW-0560">Oxidoreductase</keyword>
<comment type="catalytic activity">
    <reaction evidence="15">
        <text>N(6),N(6)-dimethyl-L-lysyl(36)-[histone H3] + 2 2-oxoglutarate + 2 O2 = L-lysyl(36)-[histone H3] + 2 formaldehyde + 2 succinate + 2 CO2</text>
        <dbReference type="Rhea" id="RHEA:42032"/>
        <dbReference type="Rhea" id="RHEA-COMP:9785"/>
        <dbReference type="Rhea" id="RHEA-COMP:9787"/>
        <dbReference type="ChEBI" id="CHEBI:15379"/>
        <dbReference type="ChEBI" id="CHEBI:16526"/>
        <dbReference type="ChEBI" id="CHEBI:16810"/>
        <dbReference type="ChEBI" id="CHEBI:16842"/>
        <dbReference type="ChEBI" id="CHEBI:29969"/>
        <dbReference type="ChEBI" id="CHEBI:30031"/>
        <dbReference type="ChEBI" id="CHEBI:61976"/>
        <dbReference type="EC" id="1.14.11.27"/>
    </reaction>
</comment>
<comment type="caution">
    <text evidence="20">The sequence shown here is derived from an EMBL/GenBank/DDBJ whole genome shotgun (WGS) entry which is preliminary data.</text>
</comment>
<evidence type="ECO:0000256" key="14">
    <source>
        <dbReference type="ARBA" id="ARBA00031083"/>
    </source>
</evidence>
<dbReference type="GO" id="GO:0140680">
    <property type="term" value="F:histone H3K36me/H3K36me2 demethylase activity"/>
    <property type="evidence" value="ECO:0007669"/>
    <property type="project" value="UniProtKB-EC"/>
</dbReference>
<evidence type="ECO:0000259" key="18">
    <source>
        <dbReference type="PROSITE" id="PS50016"/>
    </source>
</evidence>
<evidence type="ECO:0000256" key="4">
    <source>
        <dbReference type="ARBA" id="ARBA00013246"/>
    </source>
</evidence>
<dbReference type="InterPro" id="IPR019786">
    <property type="entry name" value="Zinc_finger_PHD-type_CS"/>
</dbReference>
<evidence type="ECO:0000256" key="7">
    <source>
        <dbReference type="ARBA" id="ARBA00022771"/>
    </source>
</evidence>
<evidence type="ECO:0000313" key="20">
    <source>
        <dbReference type="EMBL" id="KAJ2673211.1"/>
    </source>
</evidence>
<evidence type="ECO:0000256" key="12">
    <source>
        <dbReference type="ARBA" id="ARBA00023163"/>
    </source>
</evidence>
<evidence type="ECO:0000256" key="16">
    <source>
        <dbReference type="PROSITE-ProRule" id="PRU00146"/>
    </source>
</evidence>
<keyword evidence="7 16" id="KW-0863">Zinc-finger</keyword>
<reference evidence="20" key="1">
    <citation type="submission" date="2022-07" db="EMBL/GenBank/DDBJ databases">
        <title>Phylogenomic reconstructions and comparative analyses of Kickxellomycotina fungi.</title>
        <authorList>
            <person name="Reynolds N.K."/>
            <person name="Stajich J.E."/>
            <person name="Barry K."/>
            <person name="Grigoriev I.V."/>
            <person name="Crous P."/>
            <person name="Smith M.E."/>
        </authorList>
    </citation>
    <scope>NUCLEOTIDE SEQUENCE</scope>
    <source>
        <strain evidence="20">NRRL 3115</strain>
    </source>
</reference>
<evidence type="ECO:0000256" key="17">
    <source>
        <dbReference type="SAM" id="MobiDB-lite"/>
    </source>
</evidence>
<dbReference type="PANTHER" id="PTHR23123">
    <property type="entry name" value="PHD/F-BOX CONTAINING PROTEIN"/>
    <property type="match status" value="1"/>
</dbReference>
<dbReference type="InterPro" id="IPR019787">
    <property type="entry name" value="Znf_PHD-finger"/>
</dbReference>
<dbReference type="InterPro" id="IPR003347">
    <property type="entry name" value="JmjC_dom"/>
</dbReference>
<comment type="subcellular location">
    <subcellularLocation>
        <location evidence="2">Nucleus</location>
    </subcellularLocation>
</comment>
<dbReference type="EMBL" id="JANBTW010000071">
    <property type="protein sequence ID" value="KAJ2673211.1"/>
    <property type="molecule type" value="Genomic_DNA"/>
</dbReference>
<dbReference type="AlphaFoldDB" id="A0A9W8G3G0"/>
<dbReference type="PROSITE" id="PS51184">
    <property type="entry name" value="JMJC"/>
    <property type="match status" value="1"/>
</dbReference>
<evidence type="ECO:0000256" key="3">
    <source>
        <dbReference type="ARBA" id="ARBA00008037"/>
    </source>
</evidence>
<comment type="cofactor">
    <cofactor evidence="1">
        <name>Fe(2+)</name>
        <dbReference type="ChEBI" id="CHEBI:29033"/>
    </cofactor>
</comment>
<feature type="region of interest" description="Disordered" evidence="17">
    <location>
        <begin position="505"/>
        <end position="680"/>
    </location>
</feature>
<dbReference type="CDD" id="cd15517">
    <property type="entry name" value="PHD_TCF19_like"/>
    <property type="match status" value="1"/>
</dbReference>
<evidence type="ECO:0000256" key="1">
    <source>
        <dbReference type="ARBA" id="ARBA00001954"/>
    </source>
</evidence>
<dbReference type="GO" id="GO:0005634">
    <property type="term" value="C:nucleus"/>
    <property type="evidence" value="ECO:0007669"/>
    <property type="project" value="UniProtKB-SubCell"/>
</dbReference>